<gene>
    <name evidence="2" type="ORF">GJR96_15520</name>
</gene>
<dbReference type="Proteomes" id="UP000439022">
    <property type="component" value="Unassembled WGS sequence"/>
</dbReference>
<proteinExistence type="predicted"/>
<evidence type="ECO:0000313" key="2">
    <source>
        <dbReference type="EMBL" id="MRX23360.1"/>
    </source>
</evidence>
<feature type="transmembrane region" description="Helical" evidence="1">
    <location>
        <begin position="79"/>
        <end position="100"/>
    </location>
</feature>
<keyword evidence="1" id="KW-1133">Transmembrane helix</keyword>
<evidence type="ECO:0000313" key="3">
    <source>
        <dbReference type="Proteomes" id="UP000439022"/>
    </source>
</evidence>
<keyword evidence="1" id="KW-0472">Membrane</keyword>
<dbReference type="Pfam" id="PF09946">
    <property type="entry name" value="DUF2178"/>
    <property type="match status" value="1"/>
</dbReference>
<dbReference type="RefSeq" id="WP_151164121.1">
    <property type="nucleotide sequence ID" value="NZ_WKJO01000002.1"/>
</dbReference>
<accession>A0A6A8GNB8</accession>
<comment type="caution">
    <text evidence="2">The sequence shown here is derived from an EMBL/GenBank/DDBJ whole genome shotgun (WGS) entry which is preliminary data.</text>
</comment>
<keyword evidence="1" id="KW-0812">Transmembrane</keyword>
<dbReference type="AlphaFoldDB" id="A0A6A8GNB8"/>
<evidence type="ECO:0000256" key="1">
    <source>
        <dbReference type="SAM" id="Phobius"/>
    </source>
</evidence>
<reference evidence="2 3" key="1">
    <citation type="submission" date="2019-11" db="EMBL/GenBank/DDBJ databases">
        <title>Whole genome sequence of Haloferax sp. MBLA0076.</title>
        <authorList>
            <person name="Seo M.-J."/>
            <person name="Cho E.-S."/>
        </authorList>
    </citation>
    <scope>NUCLEOTIDE SEQUENCE [LARGE SCALE GENOMIC DNA]</scope>
    <source>
        <strain evidence="2 3">MBLA0076</strain>
    </source>
</reference>
<dbReference type="EMBL" id="WKJO01000002">
    <property type="protein sequence ID" value="MRX23360.1"/>
    <property type="molecule type" value="Genomic_DNA"/>
</dbReference>
<organism evidence="2 3">
    <name type="scientific">Haloferax litoreum</name>
    <dbReference type="NCBI Taxonomy" id="2666140"/>
    <lineage>
        <taxon>Archaea</taxon>
        <taxon>Methanobacteriati</taxon>
        <taxon>Methanobacteriota</taxon>
        <taxon>Stenosarchaea group</taxon>
        <taxon>Halobacteria</taxon>
        <taxon>Halobacteriales</taxon>
        <taxon>Haloferacaceae</taxon>
        <taxon>Haloferax</taxon>
    </lineage>
</organism>
<keyword evidence="3" id="KW-1185">Reference proteome</keyword>
<feature type="transmembrane region" description="Helical" evidence="1">
    <location>
        <begin position="106"/>
        <end position="128"/>
    </location>
</feature>
<sequence length="134" mass="14545">MSNPQTLSSEESTRRLYLGLWLFSGVSLAGCIVLGYPLVGTATFVGCITAAIVVFSRCDGPIFDERDQRRQGEASRRTLRVLGISSAVVFPVTTALWALGVVEWPLWLTPIAFFVAGLAFVHVGSTMYETTQVA</sequence>
<name>A0A6A8GNB8_9EURY</name>
<protein>
    <submittedName>
        <fullName evidence="2">DUF2178 domain-containing protein</fullName>
    </submittedName>
</protein>
<feature type="transmembrane region" description="Helical" evidence="1">
    <location>
        <begin position="16"/>
        <end position="36"/>
    </location>
</feature>
<feature type="transmembrane region" description="Helical" evidence="1">
    <location>
        <begin position="42"/>
        <end position="58"/>
    </location>
</feature>
<dbReference type="InterPro" id="IPR019235">
    <property type="entry name" value="DUF2178_TM"/>
</dbReference>